<dbReference type="AlphaFoldDB" id="A0AB72ZG85"/>
<gene>
    <name evidence="2" type="ORF">YPPY08_3827</name>
</gene>
<evidence type="ECO:0000256" key="1">
    <source>
        <dbReference type="SAM" id="Phobius"/>
    </source>
</evidence>
<feature type="transmembrane region" description="Helical" evidence="1">
    <location>
        <begin position="12"/>
        <end position="35"/>
    </location>
</feature>
<keyword evidence="1" id="KW-1133">Transmembrane helix</keyword>
<dbReference type="Proteomes" id="UP000003231">
    <property type="component" value="Unassembled WGS sequence"/>
</dbReference>
<accession>A0AB72ZG85</accession>
<dbReference type="EMBL" id="AKRT01000420">
    <property type="protein sequence ID" value="EIR14733.1"/>
    <property type="molecule type" value="Genomic_DNA"/>
</dbReference>
<protein>
    <submittedName>
        <fullName evidence="2">Uncharacterized protein</fullName>
    </submittedName>
</protein>
<proteinExistence type="predicted"/>
<name>A0AB72ZG85_YERPE</name>
<organism evidence="2 3">
    <name type="scientific">Yersinia pestis PY-08</name>
    <dbReference type="NCBI Taxonomy" id="992134"/>
    <lineage>
        <taxon>Bacteria</taxon>
        <taxon>Pseudomonadati</taxon>
        <taxon>Pseudomonadota</taxon>
        <taxon>Gammaproteobacteria</taxon>
        <taxon>Enterobacterales</taxon>
        <taxon>Yersiniaceae</taxon>
        <taxon>Yersinia</taxon>
    </lineage>
</organism>
<keyword evidence="1" id="KW-0812">Transmembrane</keyword>
<reference evidence="2 3" key="1">
    <citation type="submission" date="2012-05" db="EMBL/GenBank/DDBJ databases">
        <title>Genome sequence of Yersinia Pestis PY-08.</title>
        <authorList>
            <person name="Santana-Cruz I."/>
            <person name="Sengamalay N."/>
            <person name="McCracken C."/>
            <person name="Daugherty S.C."/>
            <person name="Maroo A."/>
            <person name="Vara P.G."/>
            <person name="Tallon L.J."/>
            <person name="Sadzewicz L."/>
            <person name="Vinetz J.M."/>
            <person name="Cespedes Zambrano M.J."/>
            <person name="Fraser-Liggett C.M."/>
            <person name="Tettelin H."/>
        </authorList>
    </citation>
    <scope>NUCLEOTIDE SEQUENCE [LARGE SCALE GENOMIC DNA]</scope>
    <source>
        <strain evidence="2 3">PY-08</strain>
    </source>
</reference>
<comment type="caution">
    <text evidence="2">The sequence shown here is derived from an EMBL/GenBank/DDBJ whole genome shotgun (WGS) entry which is preliminary data.</text>
</comment>
<evidence type="ECO:0000313" key="2">
    <source>
        <dbReference type="EMBL" id="EIR14733.1"/>
    </source>
</evidence>
<sequence>MTELDRFGLFGAFVPVGDFNLTLNIVRLVYGYILLAS</sequence>
<evidence type="ECO:0000313" key="3">
    <source>
        <dbReference type="Proteomes" id="UP000003231"/>
    </source>
</evidence>
<keyword evidence="1" id="KW-0472">Membrane</keyword>